<dbReference type="OMA" id="ARMVEMR"/>
<reference evidence="2 3" key="1">
    <citation type="journal article" date="2013" name="PLoS Genet.">
        <title>Genomic mechanisms accounting for the adaptation to parasitism in nematode-trapping fungi.</title>
        <authorList>
            <person name="Meerupati T."/>
            <person name="Andersson K.M."/>
            <person name="Friman E."/>
            <person name="Kumar D."/>
            <person name="Tunlid A."/>
            <person name="Ahren D."/>
        </authorList>
    </citation>
    <scope>NUCLEOTIDE SEQUENCE [LARGE SCALE GENOMIC DNA]</scope>
    <source>
        <strain evidence="2 3">CBS 200.50</strain>
    </source>
</reference>
<accession>S8C3W0</accession>
<dbReference type="GO" id="GO:0006487">
    <property type="term" value="P:protein N-linked glycosylation"/>
    <property type="evidence" value="ECO:0007669"/>
    <property type="project" value="TreeGrafter"/>
</dbReference>
<dbReference type="eggNOG" id="ENOG502S4QB">
    <property type="taxonomic scope" value="Eukaryota"/>
</dbReference>
<keyword evidence="3" id="KW-1185">Reference proteome</keyword>
<dbReference type="Proteomes" id="UP000015100">
    <property type="component" value="Unassembled WGS sequence"/>
</dbReference>
<name>S8C3W0_DACHA</name>
<sequence length="493" mass="56198">MISLSRPLKVALGAIFFISVSFSLYYFETIDVIIQKTKPIVTRVDPSTLDVEQIEADFPMGYKNPRAWFVPLPKPNERSLLKILSKEQKALLPNLGAQARLSSRQQKNIESFYGIKRQGTWQDHINSLDDEGLAPLTKWAQQYIYDHQHPKSCKGKKFYVLEEKATWYGLGAAIRVVFRELELAISNDRILVLDPANPPGGNLMSKDCAAHRGKNASLECIIEDITSCASYVTEENSVRELSIAGVPGGNKFVPPLPAAAFLTYMKETGMQLTGAVLRYWWHAQMYGYLFRPNKATLARMVEMRMDKDTHKGIDTNVWVDGEPKPIKKFPFPLPPSTASIHIRHGDKAIEGRLISTRDYIVAAERFILRNPILWRKRAFVTTEDPSAITEIRNTTGVNPVPTSFANQNWTWFYSDIPRFDGSPFQNFRLSQNRTDALIIHITQLWMAIECDTFVGNRNSNWNKLIDSIRCVLMDKCRAPYLDAGYMADWLHYP</sequence>
<dbReference type="EMBL" id="AQGS01000117">
    <property type="protein sequence ID" value="EPS42347.1"/>
    <property type="molecule type" value="Genomic_DNA"/>
</dbReference>
<comment type="caution">
    <text evidence="2">The sequence shown here is derived from an EMBL/GenBank/DDBJ whole genome shotgun (WGS) entry which is preliminary data.</text>
</comment>
<reference evidence="3" key="2">
    <citation type="submission" date="2013-04" db="EMBL/GenBank/DDBJ databases">
        <title>Genomic mechanisms accounting for the adaptation to parasitism in nematode-trapping fungi.</title>
        <authorList>
            <person name="Ahren D.G."/>
        </authorList>
    </citation>
    <scope>NUCLEOTIDE SEQUENCE [LARGE SCALE GENOMIC DNA]</scope>
    <source>
        <strain evidence="3">CBS 200.50</strain>
    </source>
</reference>
<keyword evidence="1" id="KW-0472">Membrane</keyword>
<dbReference type="OrthoDB" id="2014825at2759"/>
<evidence type="ECO:0000313" key="3">
    <source>
        <dbReference type="Proteomes" id="UP000015100"/>
    </source>
</evidence>
<dbReference type="AlphaFoldDB" id="S8C3W0"/>
<proteinExistence type="predicted"/>
<keyword evidence="1" id="KW-1133">Transmembrane helix</keyword>
<dbReference type="PANTHER" id="PTHR13132:SF29">
    <property type="entry name" value="ALPHA-(1,6)-FUCOSYLTRANSFERASE"/>
    <property type="match status" value="1"/>
</dbReference>
<dbReference type="Gene3D" id="3.40.50.11350">
    <property type="match status" value="1"/>
</dbReference>
<organism evidence="2 3">
    <name type="scientific">Dactylellina haptotyla (strain CBS 200.50)</name>
    <name type="common">Nematode-trapping fungus</name>
    <name type="synonym">Monacrosporium haptotylum</name>
    <dbReference type="NCBI Taxonomy" id="1284197"/>
    <lineage>
        <taxon>Eukaryota</taxon>
        <taxon>Fungi</taxon>
        <taxon>Dikarya</taxon>
        <taxon>Ascomycota</taxon>
        <taxon>Pezizomycotina</taxon>
        <taxon>Orbiliomycetes</taxon>
        <taxon>Orbiliales</taxon>
        <taxon>Orbiliaceae</taxon>
        <taxon>Dactylellina</taxon>
    </lineage>
</organism>
<keyword evidence="1" id="KW-0812">Transmembrane</keyword>
<dbReference type="GO" id="GO:0046921">
    <property type="term" value="F:alpha-(1-&gt;6)-fucosyltransferase activity"/>
    <property type="evidence" value="ECO:0007669"/>
    <property type="project" value="TreeGrafter"/>
</dbReference>
<protein>
    <submittedName>
        <fullName evidence="2">Uncharacterized protein</fullName>
    </submittedName>
</protein>
<evidence type="ECO:0000313" key="2">
    <source>
        <dbReference type="EMBL" id="EPS42347.1"/>
    </source>
</evidence>
<feature type="transmembrane region" description="Helical" evidence="1">
    <location>
        <begin position="7"/>
        <end position="27"/>
    </location>
</feature>
<dbReference type="STRING" id="1284197.S8C3W0"/>
<evidence type="ECO:0000256" key="1">
    <source>
        <dbReference type="SAM" id="Phobius"/>
    </source>
</evidence>
<gene>
    <name evidence="2" type="ORF">H072_3662</name>
</gene>
<dbReference type="HOGENOM" id="CLU_037965_0_0_1"/>
<dbReference type="PANTHER" id="PTHR13132">
    <property type="entry name" value="ALPHA- 1,6 -FUCOSYLTRANSFERASE"/>
    <property type="match status" value="1"/>
</dbReference>